<evidence type="ECO:0000313" key="2">
    <source>
        <dbReference type="Proteomes" id="UP000315377"/>
    </source>
</evidence>
<dbReference type="Gene3D" id="2.60.120.430">
    <property type="entry name" value="Galactose-binding lectin"/>
    <property type="match status" value="1"/>
</dbReference>
<reference evidence="1 2" key="1">
    <citation type="submission" date="2019-07" db="EMBL/GenBank/DDBJ databases">
        <title>Paenibacillus thiaminolyticus NRRL B-4156.</title>
        <authorList>
            <person name="Hehnly C."/>
            <person name="Zhang L."/>
        </authorList>
    </citation>
    <scope>NUCLEOTIDE SEQUENCE [LARGE SCALE GENOMIC DNA]</scope>
    <source>
        <strain evidence="1 2">NRRL B-4156</strain>
    </source>
</reference>
<organism evidence="1 2">
    <name type="scientific">Paenibacillus thiaminolyticus</name>
    <name type="common">Bacillus thiaminolyticus</name>
    <dbReference type="NCBI Taxonomy" id="49283"/>
    <lineage>
        <taxon>Bacteria</taxon>
        <taxon>Bacillati</taxon>
        <taxon>Bacillota</taxon>
        <taxon>Bacilli</taxon>
        <taxon>Bacillales</taxon>
        <taxon>Paenibacillaceae</taxon>
        <taxon>Paenibacillus</taxon>
    </lineage>
</organism>
<gene>
    <name evidence="1" type="ORF">FLT43_00025</name>
</gene>
<dbReference type="RefSeq" id="WP_143797143.1">
    <property type="nucleotide sequence ID" value="NZ_CP041405.1"/>
</dbReference>
<dbReference type="Proteomes" id="UP000315377">
    <property type="component" value="Chromosome"/>
</dbReference>
<name>A0AAP9DQF3_PANTH</name>
<protein>
    <submittedName>
        <fullName evidence="1">Uncharacterized protein</fullName>
    </submittedName>
</protein>
<accession>A0AAP9DQF3</accession>
<dbReference type="AlphaFoldDB" id="A0AAP9DQF3"/>
<evidence type="ECO:0000313" key="1">
    <source>
        <dbReference type="EMBL" id="QDM42077.1"/>
    </source>
</evidence>
<dbReference type="GeneID" id="76994393"/>
<dbReference type="EMBL" id="CP041405">
    <property type="protein sequence ID" value="QDM42077.1"/>
    <property type="molecule type" value="Genomic_DNA"/>
</dbReference>
<proteinExistence type="predicted"/>
<sequence>MIELPRGRYDLLFVSGDSASPSYTAIEIEGQCVWQPERPLRTGEFATDIVPIAQRRDGCAAIRFSAGKGLPWRVNVLIVNKNYPYL</sequence>